<evidence type="ECO:0000256" key="1">
    <source>
        <dbReference type="SAM" id="Phobius"/>
    </source>
</evidence>
<dbReference type="Proteomes" id="UP000515819">
    <property type="component" value="Chromosome"/>
</dbReference>
<keyword evidence="4" id="KW-1185">Reference proteome</keyword>
<sequence>MDQLEKVEKIREKTGVSYEDAKSALEACNYDLLDAIVYLEKLGKIKAPEVGTYTTTPQETSNELAQAQAAYEQSCKKKTFGERMDEFFAWVGDIIKKGCEKNFIIERKGERFMRMPIIIFILLLIFAFWICVPLLIIGLFCDCRYHFEGDAKTVQDINNACDKASDACTNVKDDIKK</sequence>
<dbReference type="AlphaFoldDB" id="A0A7G9FM97"/>
<reference evidence="3 4" key="1">
    <citation type="submission" date="2020-08" db="EMBL/GenBank/DDBJ databases">
        <authorList>
            <person name="Liu C."/>
            <person name="Sun Q."/>
        </authorList>
    </citation>
    <scope>NUCLEOTIDE SEQUENCE [LARGE SCALE GENOMIC DNA]</scope>
    <source>
        <strain evidence="3 4">NSJ-4</strain>
    </source>
</reference>
<feature type="transmembrane region" description="Helical" evidence="1">
    <location>
        <begin position="117"/>
        <end position="140"/>
    </location>
</feature>
<dbReference type="InterPro" id="IPR009060">
    <property type="entry name" value="UBA-like_sf"/>
</dbReference>
<keyword evidence="1" id="KW-0472">Membrane</keyword>
<keyword evidence="1" id="KW-0812">Transmembrane</keyword>
<dbReference type="Gene3D" id="1.10.8.10">
    <property type="entry name" value="DNA helicase RuvA subunit, C-terminal domain"/>
    <property type="match status" value="1"/>
</dbReference>
<dbReference type="InterPro" id="IPR025642">
    <property type="entry name" value="DUF4342"/>
</dbReference>
<dbReference type="Pfam" id="PF14242">
    <property type="entry name" value="DUF4342"/>
    <property type="match status" value="1"/>
</dbReference>
<gene>
    <name evidence="3" type="ORF">H9Q76_13380</name>
</gene>
<accession>A0A7G9FM97</accession>
<dbReference type="CDD" id="cd14360">
    <property type="entry name" value="UBA_NAC_like_bac"/>
    <property type="match status" value="1"/>
</dbReference>
<evidence type="ECO:0000313" key="4">
    <source>
        <dbReference type="Proteomes" id="UP000515819"/>
    </source>
</evidence>
<organism evidence="3 4">
    <name type="scientific">Wujia chipingensis</name>
    <dbReference type="NCBI Taxonomy" id="2763670"/>
    <lineage>
        <taxon>Bacteria</taxon>
        <taxon>Bacillati</taxon>
        <taxon>Bacillota</taxon>
        <taxon>Clostridia</taxon>
        <taxon>Lachnospirales</taxon>
        <taxon>Lachnospiraceae</taxon>
        <taxon>Wujia</taxon>
    </lineage>
</organism>
<protein>
    <submittedName>
        <fullName evidence="3">DUF4342 domain-containing protein</fullName>
    </submittedName>
</protein>
<name>A0A7G9FM97_9FIRM</name>
<dbReference type="SUPFAM" id="SSF46934">
    <property type="entry name" value="UBA-like"/>
    <property type="match status" value="1"/>
</dbReference>
<feature type="domain" description="DUF4342" evidence="2">
    <location>
        <begin position="76"/>
        <end position="144"/>
    </location>
</feature>
<keyword evidence="1" id="KW-1133">Transmembrane helix</keyword>
<proteinExistence type="predicted"/>
<dbReference type="RefSeq" id="WP_118545302.1">
    <property type="nucleotide sequence ID" value="NZ_CP060632.1"/>
</dbReference>
<dbReference type="EMBL" id="CP060632">
    <property type="protein sequence ID" value="QNL99678.1"/>
    <property type="molecule type" value="Genomic_DNA"/>
</dbReference>
<evidence type="ECO:0000259" key="2">
    <source>
        <dbReference type="Pfam" id="PF14242"/>
    </source>
</evidence>
<evidence type="ECO:0000313" key="3">
    <source>
        <dbReference type="EMBL" id="QNL99678.1"/>
    </source>
</evidence>
<dbReference type="KEGG" id="wcp:H9Q76_13380"/>